<evidence type="ECO:0000256" key="1">
    <source>
        <dbReference type="ARBA" id="ARBA00008307"/>
    </source>
</evidence>
<dbReference type="Proteomes" id="UP000663864">
    <property type="component" value="Unassembled WGS sequence"/>
</dbReference>
<gene>
    <name evidence="4" type="ORF">JBS370_LOCUS31776</name>
    <name evidence="3" type="ORF">ZHD862_LOCUS7705</name>
</gene>
<dbReference type="PANTHER" id="PTHR10656">
    <property type="entry name" value="CELL FATE DETERMINING PROTEIN MAB21-RELATED"/>
    <property type="match status" value="1"/>
</dbReference>
<dbReference type="Gene3D" id="1.10.1410.40">
    <property type="match status" value="1"/>
</dbReference>
<evidence type="ECO:0000259" key="2">
    <source>
        <dbReference type="Pfam" id="PF20266"/>
    </source>
</evidence>
<reference evidence="3" key="1">
    <citation type="submission" date="2021-02" db="EMBL/GenBank/DDBJ databases">
        <authorList>
            <person name="Nowell W R."/>
        </authorList>
    </citation>
    <scope>NUCLEOTIDE SEQUENCE</scope>
</reference>
<organism evidence="3 5">
    <name type="scientific">Rotaria sordida</name>
    <dbReference type="NCBI Taxonomy" id="392033"/>
    <lineage>
        <taxon>Eukaryota</taxon>
        <taxon>Metazoa</taxon>
        <taxon>Spiralia</taxon>
        <taxon>Gnathifera</taxon>
        <taxon>Rotifera</taxon>
        <taxon>Eurotatoria</taxon>
        <taxon>Bdelloidea</taxon>
        <taxon>Philodinida</taxon>
        <taxon>Philodinidae</taxon>
        <taxon>Rotaria</taxon>
    </lineage>
</organism>
<protein>
    <recommendedName>
        <fullName evidence="2">Mab-21-like HhH/H2TH-like domain-containing protein</fullName>
    </recommendedName>
</protein>
<dbReference type="AlphaFoldDB" id="A0A814A445"/>
<dbReference type="EMBL" id="CAJNOT010000238">
    <property type="protein sequence ID" value="CAF0907347.1"/>
    <property type="molecule type" value="Genomic_DNA"/>
</dbReference>
<feature type="domain" description="Mab-21-like HhH/H2TH-like" evidence="2">
    <location>
        <begin position="345"/>
        <end position="439"/>
    </location>
</feature>
<dbReference type="Proteomes" id="UP000663836">
    <property type="component" value="Unassembled WGS sequence"/>
</dbReference>
<dbReference type="PANTHER" id="PTHR10656:SF42">
    <property type="entry name" value="CYCLIC GMP-AMP SYNTHASE-LIKE PROTEIN-RELATED"/>
    <property type="match status" value="1"/>
</dbReference>
<comment type="caution">
    <text evidence="3">The sequence shown here is derived from an EMBL/GenBank/DDBJ whole genome shotgun (WGS) entry which is preliminary data.</text>
</comment>
<name>A0A814A445_9BILA</name>
<accession>A0A814A445</accession>
<evidence type="ECO:0000313" key="3">
    <source>
        <dbReference type="EMBL" id="CAF0907347.1"/>
    </source>
</evidence>
<dbReference type="Pfam" id="PF20266">
    <property type="entry name" value="Mab-21_C"/>
    <property type="match status" value="1"/>
</dbReference>
<sequence>MITVTKNGSTFFVSGSSIEGAAYARHFSQQSMQDFDFMLVEGIIKSQDCLIKLKETEAFVQIKYDEKYIEQFTKNSFLIKQNINGILCINGFKMKEKYCGTESISFLPTLELITTGKTTINSASAEIKFTCNSLLMSFDEQFENALNSIRRIHVQENIELLQEKFQLACKKIQKIISQYVLSMMGQISNVHNINSQTLQDIISLTFPAYKIRMPQINKVRLNFLLEFYEKYKYLGNPSILEDYIEYGKLSIDNEADFVPALKLEFWPDDVKLFLNRIQYNRPDLYKLIIETSSIHLIPKWSTKTPEIDQQLEFRYSFSAIERLLALNRTQIEQILNGVARSIYYKYLKKQLSIEDNTKSIIPSYVIKTTVLWMCELMNLNDQFTNADDNQIIARIMAKKWLEYIKQLLHDGICKHYFINNMNLLESCSRESLDKAIDILQNEINLDEDITIEIFTKQDEFVNKQRQTMENWIGNLKIKDILDALNEYRRLKEEWLCPSIDIEDDGDIIGCLHTLNLLRTLDGNKQQNWTIFKRLFLDINDTNWLPPIWHEQVENSSIGDFADSLSALGFTLSNILSIMENVEIDETENVDFNQYEFTGLQNILNDLITPSNMVRNGLMNSWLPMFTCSYFNAIPTGMSHDVRSSFQHRSITTDHPMGPLNNLLQNVSFPSQIDSSTRQAYQQYSQHVSDNFLNLINDAPNDDMTLSDLIKYHGSSQITTQVYHYIYFLQKKSE</sequence>
<evidence type="ECO:0000313" key="4">
    <source>
        <dbReference type="EMBL" id="CAF4102006.1"/>
    </source>
</evidence>
<evidence type="ECO:0000313" key="5">
    <source>
        <dbReference type="Proteomes" id="UP000663864"/>
    </source>
</evidence>
<dbReference type="EMBL" id="CAJOBD010008028">
    <property type="protein sequence ID" value="CAF4102006.1"/>
    <property type="molecule type" value="Genomic_DNA"/>
</dbReference>
<dbReference type="InterPro" id="IPR046906">
    <property type="entry name" value="Mab-21_HhH/H2TH-like"/>
</dbReference>
<comment type="similarity">
    <text evidence="1">Belongs to the mab-21 family.</text>
</comment>
<proteinExistence type="inferred from homology"/>